<name>A0A9X5FAE1_9MICO</name>
<evidence type="ECO:0000256" key="2">
    <source>
        <dbReference type="SAM" id="Phobius"/>
    </source>
</evidence>
<sequence>MSEHTEPNQVPEPAEPVKVGARGQVPEHGRSRPRRRGLVLGIVGAVVLVGGGVTAAVLANREPTAPVTPPAVTITNPVPTAAVAPAPREEPTPLVAALPDTVLQWAFAGVEDAEGPGDALESYRVTYTDGAGGDIVLEVTQLRDADASRATAGARAGAFAEATPDGTATVLPVVIGGAQTSEATIRAVPSGTGGATWVNGTVAFHAEGPADGIEDFFRAFPL</sequence>
<keyword evidence="4" id="KW-1185">Reference proteome</keyword>
<dbReference type="RefSeq" id="WP_168446419.1">
    <property type="nucleotide sequence ID" value="NZ_JAAXOW010000001.1"/>
</dbReference>
<accession>A0A9X5FAE1</accession>
<gene>
    <name evidence="3" type="ORF">HF995_03695</name>
</gene>
<keyword evidence="2" id="KW-1133">Transmembrane helix</keyword>
<keyword evidence="2" id="KW-0472">Membrane</keyword>
<dbReference type="Proteomes" id="UP000774283">
    <property type="component" value="Unassembled WGS sequence"/>
</dbReference>
<protein>
    <submittedName>
        <fullName evidence="3">Uncharacterized protein</fullName>
    </submittedName>
</protein>
<evidence type="ECO:0000313" key="3">
    <source>
        <dbReference type="EMBL" id="NKX92383.1"/>
    </source>
</evidence>
<feature type="region of interest" description="Disordered" evidence="1">
    <location>
        <begin position="1"/>
        <end position="33"/>
    </location>
</feature>
<feature type="transmembrane region" description="Helical" evidence="2">
    <location>
        <begin position="38"/>
        <end position="59"/>
    </location>
</feature>
<keyword evidence="2" id="KW-0812">Transmembrane</keyword>
<dbReference type="AlphaFoldDB" id="A0A9X5FAE1"/>
<evidence type="ECO:0000313" key="4">
    <source>
        <dbReference type="Proteomes" id="UP000774283"/>
    </source>
</evidence>
<reference evidence="3 4" key="1">
    <citation type="submission" date="2020-04" db="EMBL/GenBank/DDBJ databases">
        <title>MicrobeNet Type strains.</title>
        <authorList>
            <person name="Nicholson A.C."/>
        </authorList>
    </citation>
    <scope>NUCLEOTIDE SEQUENCE [LARGE SCALE GENOMIC DNA]</scope>
    <source>
        <strain evidence="3 4">ATCC BAA-789</strain>
    </source>
</reference>
<organism evidence="3 4">
    <name type="scientific">Sanguibacter hominis ATCC BAA-789</name>
    <dbReference type="NCBI Taxonomy" id="1312740"/>
    <lineage>
        <taxon>Bacteria</taxon>
        <taxon>Bacillati</taxon>
        <taxon>Actinomycetota</taxon>
        <taxon>Actinomycetes</taxon>
        <taxon>Micrococcales</taxon>
        <taxon>Sanguibacteraceae</taxon>
        <taxon>Sanguibacter</taxon>
    </lineage>
</organism>
<evidence type="ECO:0000256" key="1">
    <source>
        <dbReference type="SAM" id="MobiDB-lite"/>
    </source>
</evidence>
<dbReference type="EMBL" id="JAAXOW010000001">
    <property type="protein sequence ID" value="NKX92383.1"/>
    <property type="molecule type" value="Genomic_DNA"/>
</dbReference>
<proteinExistence type="predicted"/>
<comment type="caution">
    <text evidence="3">The sequence shown here is derived from an EMBL/GenBank/DDBJ whole genome shotgun (WGS) entry which is preliminary data.</text>
</comment>